<sequence length="156" mass="17370">MSVFTPKHHLVIPALRPLLAKPCEKTTDGNGLLPQWTVVGLRVAALRPLLLPNPILAKLFITALVHLQGWPPPMFTCHCRSFWSQLMLAWPPPGSFLIKAIKQGLRKSKTEFDVFFGKKEHNKRNLLELDIFHCTGIGDNGLASIASGCKKLDLNL</sequence>
<gene>
    <name evidence="1" type="ORF">NE237_031838</name>
</gene>
<protein>
    <submittedName>
        <fullName evidence="1">Uncharacterized protein</fullName>
    </submittedName>
</protein>
<dbReference type="OrthoDB" id="423607at2759"/>
<dbReference type="EMBL" id="JAMYWD010000001">
    <property type="protein sequence ID" value="KAJ4981001.1"/>
    <property type="molecule type" value="Genomic_DNA"/>
</dbReference>
<keyword evidence="2" id="KW-1185">Reference proteome</keyword>
<dbReference type="AlphaFoldDB" id="A0A9Q0L2X7"/>
<evidence type="ECO:0000313" key="2">
    <source>
        <dbReference type="Proteomes" id="UP001141806"/>
    </source>
</evidence>
<reference evidence="1" key="1">
    <citation type="journal article" date="2023" name="Plant J.">
        <title>The genome of the king protea, Protea cynaroides.</title>
        <authorList>
            <person name="Chang J."/>
            <person name="Duong T.A."/>
            <person name="Schoeman C."/>
            <person name="Ma X."/>
            <person name="Roodt D."/>
            <person name="Barker N."/>
            <person name="Li Z."/>
            <person name="Van de Peer Y."/>
            <person name="Mizrachi E."/>
        </authorList>
    </citation>
    <scope>NUCLEOTIDE SEQUENCE</scope>
    <source>
        <tissue evidence="1">Young leaves</tissue>
    </source>
</reference>
<accession>A0A9Q0L2X7</accession>
<organism evidence="1 2">
    <name type="scientific">Protea cynaroides</name>
    <dbReference type="NCBI Taxonomy" id="273540"/>
    <lineage>
        <taxon>Eukaryota</taxon>
        <taxon>Viridiplantae</taxon>
        <taxon>Streptophyta</taxon>
        <taxon>Embryophyta</taxon>
        <taxon>Tracheophyta</taxon>
        <taxon>Spermatophyta</taxon>
        <taxon>Magnoliopsida</taxon>
        <taxon>Proteales</taxon>
        <taxon>Proteaceae</taxon>
        <taxon>Protea</taxon>
    </lineage>
</organism>
<proteinExistence type="predicted"/>
<comment type="caution">
    <text evidence="1">The sequence shown here is derived from an EMBL/GenBank/DDBJ whole genome shotgun (WGS) entry which is preliminary data.</text>
</comment>
<evidence type="ECO:0000313" key="1">
    <source>
        <dbReference type="EMBL" id="KAJ4981001.1"/>
    </source>
</evidence>
<name>A0A9Q0L2X7_9MAGN</name>
<dbReference type="Proteomes" id="UP001141806">
    <property type="component" value="Unassembled WGS sequence"/>
</dbReference>